<protein>
    <submittedName>
        <fullName evidence="2">Predicted protein</fullName>
    </submittedName>
</protein>
<dbReference type="Gene3D" id="3.40.109.10">
    <property type="entry name" value="NADH Oxidase"/>
    <property type="match status" value="1"/>
</dbReference>
<feature type="compositionally biased region" description="Basic residues" evidence="1">
    <location>
        <begin position="12"/>
        <end position="32"/>
    </location>
</feature>
<feature type="region of interest" description="Disordered" evidence="1">
    <location>
        <begin position="1"/>
        <end position="81"/>
    </location>
</feature>
<gene>
    <name evidence="2" type="ORF">SSFG_07019</name>
</gene>
<evidence type="ECO:0000256" key="1">
    <source>
        <dbReference type="SAM" id="MobiDB-lite"/>
    </source>
</evidence>
<dbReference type="EMBL" id="DS999641">
    <property type="protein sequence ID" value="EFE71783.2"/>
    <property type="molecule type" value="Genomic_DNA"/>
</dbReference>
<proteinExistence type="predicted"/>
<dbReference type="Proteomes" id="UP000003824">
    <property type="component" value="Unassembled WGS sequence"/>
</dbReference>
<dbReference type="AlphaFoldDB" id="D6A6V7"/>
<name>D6A6V7_STRV1</name>
<feature type="compositionally biased region" description="Basic and acidic residues" evidence="1">
    <location>
        <begin position="41"/>
        <end position="51"/>
    </location>
</feature>
<organism evidence="2 3">
    <name type="scientific">Streptomyces viridosporus (strain ATCC 14672 / DSM 40746 / JCM 4963 / KCTC 9882 / NRRL B-12104 / FH 1290)</name>
    <name type="common">Streptomyces ghanaensis</name>
    <dbReference type="NCBI Taxonomy" id="566461"/>
    <lineage>
        <taxon>Bacteria</taxon>
        <taxon>Bacillati</taxon>
        <taxon>Actinomycetota</taxon>
        <taxon>Actinomycetes</taxon>
        <taxon>Kitasatosporales</taxon>
        <taxon>Streptomycetaceae</taxon>
        <taxon>Streptomyces</taxon>
    </lineage>
</organism>
<sequence>MARPAHGPLRPPLHRPRARHRPPHRHRTHHAIRPQLPPRPAPRDHLRPDHRGHPRNTPPRRPRPRVRPHPEPARGLRLPRLPALRATGAVTTVAHQRAHHRRRLHPRATAPHVMTSLHTALAHARSPQPPGPDIPAGHQVTPWPGEPHPVPSHLDRLLRLSLGGNRLRPAASAGALHPVNTHLLLGPDNTVPPGRYAYDPVRHRLLARGTASADAPPGAVAVLTVTARRTVSHYGHRAWPLLLLDTGHATAALALAGAPQWCPDADITLLAAAAGLPPDWHGAEPEHPLAAVRLTPGPADALDRWAAYAPGAPPLPTSRTPPPVLRRTWRILSSLPGTTTWRPTAAPALPDTALTSRRSARPPFPGVPERTLLEQVRATARRTAPVPWRLLTARHPGTAAAPAGGAAPADLAARAAGQSLLGQVGALLVAHGCPDDAPPAQVRRDHVLAGHGVGLAQAVATHLGLASRPIGSWQHGPCGPPHIVHALALGVRTQPPEGTDRP</sequence>
<dbReference type="GO" id="GO:0016491">
    <property type="term" value="F:oxidoreductase activity"/>
    <property type="evidence" value="ECO:0007669"/>
    <property type="project" value="InterPro"/>
</dbReference>
<dbReference type="InterPro" id="IPR000415">
    <property type="entry name" value="Nitroreductase-like"/>
</dbReference>
<feature type="region of interest" description="Disordered" evidence="1">
    <location>
        <begin position="123"/>
        <end position="147"/>
    </location>
</feature>
<feature type="compositionally biased region" description="Basic residues" evidence="1">
    <location>
        <begin position="52"/>
        <end position="67"/>
    </location>
</feature>
<evidence type="ECO:0000313" key="2">
    <source>
        <dbReference type="EMBL" id="EFE71783.2"/>
    </source>
</evidence>
<evidence type="ECO:0000313" key="3">
    <source>
        <dbReference type="Proteomes" id="UP000003824"/>
    </source>
</evidence>
<dbReference type="eggNOG" id="COG0778">
    <property type="taxonomic scope" value="Bacteria"/>
</dbReference>
<reference evidence="3" key="1">
    <citation type="submission" date="2008-12" db="EMBL/GenBank/DDBJ databases">
        <title>Annotation of Streptomyces ghanaensis ATCC 14672.</title>
        <authorList>
            <consortium name="The Broad Institute Genome Sequencing Platform"/>
            <consortium name="Broad Institute Microbial Sequencing Center"/>
            <person name="Fischbach M."/>
            <person name="Ward D."/>
            <person name="Young S."/>
            <person name="Kodira C.D."/>
            <person name="Zeng Q."/>
            <person name="Koehrsen M."/>
            <person name="Godfrey P."/>
            <person name="Alvarado L."/>
            <person name="Berlin A.M."/>
            <person name="Borenstein D."/>
            <person name="Chen Z."/>
            <person name="Engels R."/>
            <person name="Freedman E."/>
            <person name="Gellesch M."/>
            <person name="Goldberg J."/>
            <person name="Griggs A."/>
            <person name="Gujja S."/>
            <person name="Heiman D.I."/>
            <person name="Hepburn T.A."/>
            <person name="Howarth C."/>
            <person name="Jen D."/>
            <person name="Larson L."/>
            <person name="Lewis B."/>
            <person name="Mehta T."/>
            <person name="Park D."/>
            <person name="Pearson M."/>
            <person name="Roberts A."/>
            <person name="Saif S."/>
            <person name="Shea T.D."/>
            <person name="Shenoy N."/>
            <person name="Sisk P."/>
            <person name="Stolte C."/>
            <person name="Sykes S.N."/>
            <person name="Walk T."/>
            <person name="White J."/>
            <person name="Yandava C."/>
            <person name="Straight P."/>
            <person name="Clardy J."/>
            <person name="Hung D."/>
            <person name="Kolter R."/>
            <person name="Mekalanos J."/>
            <person name="Walker S."/>
            <person name="Walsh C.T."/>
            <person name="Wieland B.L.C."/>
            <person name="Ilzarbe M."/>
            <person name="Galagan J."/>
            <person name="Nusbaum C."/>
            <person name="Birren B."/>
        </authorList>
    </citation>
    <scope>NUCLEOTIDE SEQUENCE [LARGE SCALE GENOMIC DNA]</scope>
    <source>
        <strain evidence="3">ATCC 14672 / DSM 40746 / JCM 4963 / KCTC 9882 / NRRL B-12104 / FH 1290</strain>
    </source>
</reference>
<accession>D6A6V7</accession>